<feature type="transmembrane region" description="Helical" evidence="2">
    <location>
        <begin position="170"/>
        <end position="196"/>
    </location>
</feature>
<evidence type="ECO:0000313" key="3">
    <source>
        <dbReference type="EMBL" id="CEL05175.1"/>
    </source>
</evidence>
<name>A0A0U5G1W6_ASPCI</name>
<dbReference type="AlphaFoldDB" id="A0A0U5G1W6"/>
<dbReference type="EMBL" id="CDMC01000005">
    <property type="protein sequence ID" value="CEL05175.1"/>
    <property type="molecule type" value="Genomic_DNA"/>
</dbReference>
<sequence length="206" mass="22385">MAAPNPDAPSEGRPKQTHSPLSPLSTSLPPVAEAEAEIETMTITLVQEKAIDPIITSCERTQHHTQSATTTTTTIEDYDPHIGAKPCSPFYRHATPSSKLSRLTSQRKRSRSVGMVTSPIDDLEGGAPAWQRLYDDETRNTRESKLWVQEKRHCDCLSGLSNKRRMAVKIAIAVVVLGSMVAIALGITAAVGGGVWSGDHQQERFG</sequence>
<feature type="compositionally biased region" description="Low complexity" evidence="1">
    <location>
        <begin position="19"/>
        <end position="28"/>
    </location>
</feature>
<reference evidence="4" key="1">
    <citation type="journal article" date="2016" name="Genome Announc.">
        <title>Draft genome sequences of fungus Aspergillus calidoustus.</title>
        <authorList>
            <person name="Horn F."/>
            <person name="Linde J."/>
            <person name="Mattern D.J."/>
            <person name="Walther G."/>
            <person name="Guthke R."/>
            <person name="Scherlach K."/>
            <person name="Martin K."/>
            <person name="Brakhage A.A."/>
            <person name="Petzke L."/>
            <person name="Valiante V."/>
        </authorList>
    </citation>
    <scope>NUCLEOTIDE SEQUENCE [LARGE SCALE GENOMIC DNA]</scope>
    <source>
        <strain evidence="4">SF006504</strain>
    </source>
</reference>
<keyword evidence="2" id="KW-1133">Transmembrane helix</keyword>
<accession>A0A0U5G1W6</accession>
<keyword evidence="2" id="KW-0812">Transmembrane</keyword>
<gene>
    <name evidence="3" type="ORF">ASPCAL06294</name>
</gene>
<protein>
    <submittedName>
        <fullName evidence="3">Uncharacterized protein</fullName>
    </submittedName>
</protein>
<keyword evidence="4" id="KW-1185">Reference proteome</keyword>
<evidence type="ECO:0000313" key="4">
    <source>
        <dbReference type="Proteomes" id="UP000054771"/>
    </source>
</evidence>
<proteinExistence type="predicted"/>
<dbReference type="OrthoDB" id="5387214at2759"/>
<feature type="compositionally biased region" description="Polar residues" evidence="1">
    <location>
        <begin position="95"/>
        <end position="104"/>
    </location>
</feature>
<evidence type="ECO:0000256" key="1">
    <source>
        <dbReference type="SAM" id="MobiDB-lite"/>
    </source>
</evidence>
<dbReference type="Proteomes" id="UP000054771">
    <property type="component" value="Unassembled WGS sequence"/>
</dbReference>
<organism evidence="3 4">
    <name type="scientific">Aspergillus calidoustus</name>
    <dbReference type="NCBI Taxonomy" id="454130"/>
    <lineage>
        <taxon>Eukaryota</taxon>
        <taxon>Fungi</taxon>
        <taxon>Dikarya</taxon>
        <taxon>Ascomycota</taxon>
        <taxon>Pezizomycotina</taxon>
        <taxon>Eurotiomycetes</taxon>
        <taxon>Eurotiomycetidae</taxon>
        <taxon>Eurotiales</taxon>
        <taxon>Aspergillaceae</taxon>
        <taxon>Aspergillus</taxon>
        <taxon>Aspergillus subgen. Nidulantes</taxon>
    </lineage>
</organism>
<dbReference type="OMA" id="SCERTQH"/>
<keyword evidence="2" id="KW-0472">Membrane</keyword>
<evidence type="ECO:0000256" key="2">
    <source>
        <dbReference type="SAM" id="Phobius"/>
    </source>
</evidence>
<feature type="region of interest" description="Disordered" evidence="1">
    <location>
        <begin position="95"/>
        <end position="120"/>
    </location>
</feature>
<feature type="region of interest" description="Disordered" evidence="1">
    <location>
        <begin position="1"/>
        <end position="28"/>
    </location>
</feature>